<feature type="transmembrane region" description="Helical" evidence="6">
    <location>
        <begin position="108"/>
        <end position="129"/>
    </location>
</feature>
<dbReference type="Proteomes" id="UP000641386">
    <property type="component" value="Unassembled WGS sequence"/>
</dbReference>
<dbReference type="InterPro" id="IPR036259">
    <property type="entry name" value="MFS_trans_sf"/>
</dbReference>
<feature type="transmembrane region" description="Helical" evidence="6">
    <location>
        <begin position="84"/>
        <end position="102"/>
    </location>
</feature>
<feature type="domain" description="Major facilitator superfamily (MFS) profile" evidence="7">
    <location>
        <begin position="1"/>
        <end position="395"/>
    </location>
</feature>
<accession>A0A919AIW8</accession>
<evidence type="ECO:0000256" key="2">
    <source>
        <dbReference type="ARBA" id="ARBA00022692"/>
    </source>
</evidence>
<evidence type="ECO:0000256" key="4">
    <source>
        <dbReference type="ARBA" id="ARBA00023136"/>
    </source>
</evidence>
<evidence type="ECO:0000313" key="9">
    <source>
        <dbReference type="Proteomes" id="UP000641386"/>
    </source>
</evidence>
<comment type="subcellular location">
    <subcellularLocation>
        <location evidence="1">Cell membrane</location>
        <topology evidence="1">Multi-pass membrane protein</topology>
    </subcellularLocation>
</comment>
<feature type="transmembrane region" description="Helical" evidence="6">
    <location>
        <begin position="249"/>
        <end position="269"/>
    </location>
</feature>
<evidence type="ECO:0000256" key="6">
    <source>
        <dbReference type="SAM" id="Phobius"/>
    </source>
</evidence>
<keyword evidence="9" id="KW-1185">Reference proteome</keyword>
<gene>
    <name evidence="8" type="ORF">GCM10014715_75770</name>
</gene>
<reference evidence="8" key="1">
    <citation type="journal article" date="2014" name="Int. J. Syst. Evol. Microbiol.">
        <title>Complete genome sequence of Corynebacterium casei LMG S-19264T (=DSM 44701T), isolated from a smear-ripened cheese.</title>
        <authorList>
            <consortium name="US DOE Joint Genome Institute (JGI-PGF)"/>
            <person name="Walter F."/>
            <person name="Albersmeier A."/>
            <person name="Kalinowski J."/>
            <person name="Ruckert C."/>
        </authorList>
    </citation>
    <scope>NUCLEOTIDE SEQUENCE</scope>
    <source>
        <strain evidence="8">JCM 3302</strain>
    </source>
</reference>
<dbReference type="GO" id="GO:0022857">
    <property type="term" value="F:transmembrane transporter activity"/>
    <property type="evidence" value="ECO:0007669"/>
    <property type="project" value="InterPro"/>
</dbReference>
<evidence type="ECO:0000256" key="5">
    <source>
        <dbReference type="SAM" id="MobiDB-lite"/>
    </source>
</evidence>
<feature type="transmembrane region" description="Helical" evidence="6">
    <location>
        <begin position="20"/>
        <end position="40"/>
    </location>
</feature>
<evidence type="ECO:0000313" key="8">
    <source>
        <dbReference type="EMBL" id="GHF08757.1"/>
    </source>
</evidence>
<comment type="caution">
    <text evidence="8">The sequence shown here is derived from an EMBL/GenBank/DDBJ whole genome shotgun (WGS) entry which is preliminary data.</text>
</comment>
<keyword evidence="3 6" id="KW-1133">Transmembrane helix</keyword>
<dbReference type="Pfam" id="PF07690">
    <property type="entry name" value="MFS_1"/>
    <property type="match status" value="1"/>
</dbReference>
<proteinExistence type="predicted"/>
<organism evidence="8 9">
    <name type="scientific">Streptomyces spiralis</name>
    <dbReference type="NCBI Taxonomy" id="66376"/>
    <lineage>
        <taxon>Bacteria</taxon>
        <taxon>Bacillati</taxon>
        <taxon>Actinomycetota</taxon>
        <taxon>Actinomycetes</taxon>
        <taxon>Kitasatosporales</taxon>
        <taxon>Streptomycetaceae</taxon>
        <taxon>Streptomyces</taxon>
    </lineage>
</organism>
<dbReference type="Gene3D" id="1.20.1250.20">
    <property type="entry name" value="MFS general substrate transporter like domains"/>
    <property type="match status" value="1"/>
</dbReference>
<dbReference type="RefSeq" id="WP_189907348.1">
    <property type="nucleotide sequence ID" value="NZ_BNBC01000054.1"/>
</dbReference>
<sequence>MQGPTTGSVPDRRMTPARTLVFAIAAGMAVGNLYWAQPLIEVIASSLGVSSSSAATLVTVTQVGYALGIFLIVPLGDVLDRRRLIPLILALSAATLLGAALAPSFAVLLAALGGVGLTTVGAQLLTPLASELAEPERRGRVVGAVASGSLIGILLSRTISGFVADLLGWRAIYVIAAVAALVLAAVLRTVIPPLAPREPVPYPRLLASVFITVAHHRTAGPTLAICAASFAVFSMFWTSLTYLLTAPPFSFSVSQIGLLGLAGLAGALAARRAGALHDRGWSVPATGLALALLGLSLAAAWVGRNSIVALVVVVIALDIAAQSILVLGQTRLFALPGSARSRLNTAFVVSNFLGGAAGSAIAGPLWSAGGWAAIMSASLAITLAGLTVWTLTRRRLAHTSTTPDHPTGAPVEAPAAAR</sequence>
<evidence type="ECO:0000259" key="7">
    <source>
        <dbReference type="PROSITE" id="PS50850"/>
    </source>
</evidence>
<dbReference type="InterPro" id="IPR011701">
    <property type="entry name" value="MFS"/>
</dbReference>
<feature type="transmembrane region" description="Helical" evidence="6">
    <location>
        <begin position="372"/>
        <end position="391"/>
    </location>
</feature>
<name>A0A919AIW8_9ACTN</name>
<evidence type="ECO:0000256" key="3">
    <source>
        <dbReference type="ARBA" id="ARBA00022989"/>
    </source>
</evidence>
<protein>
    <submittedName>
        <fullName evidence="8">MFS transporter</fullName>
    </submittedName>
</protein>
<dbReference type="PROSITE" id="PS50850">
    <property type="entry name" value="MFS"/>
    <property type="match status" value="1"/>
</dbReference>
<feature type="transmembrane region" description="Helical" evidence="6">
    <location>
        <begin position="223"/>
        <end position="243"/>
    </location>
</feature>
<feature type="region of interest" description="Disordered" evidence="5">
    <location>
        <begin position="399"/>
        <end position="418"/>
    </location>
</feature>
<dbReference type="InterPro" id="IPR020846">
    <property type="entry name" value="MFS_dom"/>
</dbReference>
<reference evidence="8" key="2">
    <citation type="submission" date="2020-09" db="EMBL/GenBank/DDBJ databases">
        <authorList>
            <person name="Sun Q."/>
            <person name="Ohkuma M."/>
        </authorList>
    </citation>
    <scope>NUCLEOTIDE SEQUENCE</scope>
    <source>
        <strain evidence="8">JCM 3302</strain>
    </source>
</reference>
<dbReference type="AlphaFoldDB" id="A0A919AIW8"/>
<evidence type="ECO:0000256" key="1">
    <source>
        <dbReference type="ARBA" id="ARBA00004651"/>
    </source>
</evidence>
<feature type="transmembrane region" description="Helical" evidence="6">
    <location>
        <begin position="171"/>
        <end position="191"/>
    </location>
</feature>
<dbReference type="PANTHER" id="PTHR42910:SF1">
    <property type="entry name" value="MAJOR FACILITATOR SUPERFAMILY (MFS) PROFILE DOMAIN-CONTAINING PROTEIN"/>
    <property type="match status" value="1"/>
</dbReference>
<dbReference type="PANTHER" id="PTHR42910">
    <property type="entry name" value="TRANSPORTER SCO4007-RELATED"/>
    <property type="match status" value="1"/>
</dbReference>
<feature type="transmembrane region" description="Helical" evidence="6">
    <location>
        <begin position="347"/>
        <end position="366"/>
    </location>
</feature>
<feature type="transmembrane region" description="Helical" evidence="6">
    <location>
        <begin position="281"/>
        <end position="301"/>
    </location>
</feature>
<feature type="transmembrane region" description="Helical" evidence="6">
    <location>
        <begin position="307"/>
        <end position="327"/>
    </location>
</feature>
<dbReference type="GO" id="GO:0005886">
    <property type="term" value="C:plasma membrane"/>
    <property type="evidence" value="ECO:0007669"/>
    <property type="project" value="UniProtKB-SubCell"/>
</dbReference>
<feature type="transmembrane region" description="Helical" evidence="6">
    <location>
        <begin position="141"/>
        <end position="159"/>
    </location>
</feature>
<dbReference type="EMBL" id="BNBC01000054">
    <property type="protein sequence ID" value="GHF08757.1"/>
    <property type="molecule type" value="Genomic_DNA"/>
</dbReference>
<keyword evidence="2 6" id="KW-0812">Transmembrane</keyword>
<dbReference type="SUPFAM" id="SSF103473">
    <property type="entry name" value="MFS general substrate transporter"/>
    <property type="match status" value="1"/>
</dbReference>
<feature type="transmembrane region" description="Helical" evidence="6">
    <location>
        <begin position="52"/>
        <end position="72"/>
    </location>
</feature>
<keyword evidence="4 6" id="KW-0472">Membrane</keyword>